<organism evidence="1 2">
    <name type="scientific">Williamsoniiplasma luminosum</name>
    <dbReference type="NCBI Taxonomy" id="214888"/>
    <lineage>
        <taxon>Bacteria</taxon>
        <taxon>Bacillati</taxon>
        <taxon>Mycoplasmatota</taxon>
        <taxon>Mollicutes</taxon>
        <taxon>Entomoplasmatales</taxon>
        <taxon>Williamsoniiplasma</taxon>
    </lineage>
</organism>
<reference evidence="1 2" key="1">
    <citation type="submission" date="2017-11" db="EMBL/GenBank/DDBJ databases">
        <title>Genome sequence of Entomoplasma luminosum PIMN-1 (ATCC 49195).</title>
        <authorList>
            <person name="Lo W.-S."/>
            <person name="Gasparich G.E."/>
            <person name="Kuo C.-H."/>
        </authorList>
    </citation>
    <scope>NUCLEOTIDE SEQUENCE [LARGE SCALE GENOMIC DNA]</scope>
    <source>
        <strain evidence="1 2">PIMN-1</strain>
    </source>
</reference>
<keyword evidence="2" id="KW-1185">Reference proteome</keyword>
<evidence type="ECO:0000313" key="1">
    <source>
        <dbReference type="EMBL" id="ATZ16759.1"/>
    </source>
</evidence>
<sequence length="138" mass="15900">MAVMLVIAFALSAFAFIQYSNLKSQLRTRDVHLVMKSYTKHPEWGPTQIKENEKGYLNFDKTLDVSWFGKTAYEYLDANREELKMTFKVYPGMGGMLMGINGLNGDSKNFWSLNKDTGLADIYLVDFLRIDFTYTPIK</sequence>
<name>A0A2K8NSI0_9MOLU</name>
<dbReference type="AlphaFoldDB" id="A0A2K8NSI0"/>
<evidence type="ECO:0000313" key="2">
    <source>
        <dbReference type="Proteomes" id="UP000232063"/>
    </source>
</evidence>
<dbReference type="KEGG" id="elj:ELUMI_v1c00300"/>
<protein>
    <submittedName>
        <fullName evidence="1">Uncharacterized protein</fullName>
    </submittedName>
</protein>
<accession>A0A2K8NSI0</accession>
<gene>
    <name evidence="1" type="ORF">ELUMI_v1c00300</name>
</gene>
<proteinExistence type="predicted"/>
<dbReference type="EMBL" id="CP024963">
    <property type="protein sequence ID" value="ATZ16759.1"/>
    <property type="molecule type" value="Genomic_DNA"/>
</dbReference>
<dbReference type="Proteomes" id="UP000232063">
    <property type="component" value="Chromosome"/>
</dbReference>